<dbReference type="EMBL" id="HBGT01011414">
    <property type="protein sequence ID" value="CAD9406173.1"/>
    <property type="molecule type" value="Transcribed_RNA"/>
</dbReference>
<sequence>MQQMAHEVRDKDERAKLLQDELEKMPKNVNRNLYTYRIMDIINSIAKQKTEIDKIIQDVRQVQKDINSIGERLQRAEVLADEKIFVKANQAKKDPAMVQSYRYLSDLRAKFDDLIDVVSGIGRKESEARDLEGKTAQLLERVSKNNIERILEDLGQVQAENQTLIAQIRAKKNASA</sequence>
<evidence type="ECO:0000313" key="2">
    <source>
        <dbReference type="EMBL" id="CAD9406173.1"/>
    </source>
</evidence>
<gene>
    <name evidence="2" type="ORF">FPAR1323_LOCUS6254</name>
</gene>
<dbReference type="PANTHER" id="PTHR15668:SF4">
    <property type="entry name" value="COILED-COIL DOMAIN-CONTAINING PROTEIN 22"/>
    <property type="match status" value="1"/>
</dbReference>
<organism evidence="2">
    <name type="scientific">Florenciella parvula</name>
    <dbReference type="NCBI Taxonomy" id="236787"/>
    <lineage>
        <taxon>Eukaryota</taxon>
        <taxon>Sar</taxon>
        <taxon>Stramenopiles</taxon>
        <taxon>Ochrophyta</taxon>
        <taxon>Dictyochophyceae</taxon>
        <taxon>Florenciellales</taxon>
        <taxon>Florenciella</taxon>
    </lineage>
</organism>
<protein>
    <recommendedName>
        <fullName evidence="1">CCDC22 coiled-coil domain-containing protein</fullName>
    </recommendedName>
</protein>
<dbReference type="AlphaFoldDB" id="A0A7S2BUY2"/>
<dbReference type="InterPro" id="IPR048348">
    <property type="entry name" value="CCDC22_CC"/>
</dbReference>
<evidence type="ECO:0000259" key="1">
    <source>
        <dbReference type="Pfam" id="PF05667"/>
    </source>
</evidence>
<name>A0A7S2BUY2_9STRA</name>
<dbReference type="GO" id="GO:0097602">
    <property type="term" value="F:cullin family protein binding"/>
    <property type="evidence" value="ECO:0007669"/>
    <property type="project" value="TreeGrafter"/>
</dbReference>
<proteinExistence type="predicted"/>
<dbReference type="PANTHER" id="PTHR15668">
    <property type="entry name" value="JM1 PROTEIN"/>
    <property type="match status" value="1"/>
</dbReference>
<dbReference type="Pfam" id="PF05667">
    <property type="entry name" value="CCDC22_CC"/>
    <property type="match status" value="1"/>
</dbReference>
<reference evidence="2" key="1">
    <citation type="submission" date="2021-01" db="EMBL/GenBank/DDBJ databases">
        <authorList>
            <person name="Corre E."/>
            <person name="Pelletier E."/>
            <person name="Niang G."/>
            <person name="Scheremetjew M."/>
            <person name="Finn R."/>
            <person name="Kale V."/>
            <person name="Holt S."/>
            <person name="Cochrane G."/>
            <person name="Meng A."/>
            <person name="Brown T."/>
            <person name="Cohen L."/>
        </authorList>
    </citation>
    <scope>NUCLEOTIDE SEQUENCE</scope>
    <source>
        <strain evidence="2">RCC1693</strain>
    </source>
</reference>
<feature type="domain" description="CCDC22 coiled-coil" evidence="1">
    <location>
        <begin position="1"/>
        <end position="137"/>
    </location>
</feature>
<dbReference type="InterPro" id="IPR008530">
    <property type="entry name" value="CCDC22"/>
</dbReference>
<accession>A0A7S2BUY2</accession>
<dbReference type="GO" id="GO:2000060">
    <property type="term" value="P:positive regulation of ubiquitin-dependent protein catabolic process"/>
    <property type="evidence" value="ECO:0007669"/>
    <property type="project" value="TreeGrafter"/>
</dbReference>